<evidence type="ECO:0000256" key="1">
    <source>
        <dbReference type="ARBA" id="ARBA00005254"/>
    </source>
</evidence>
<dbReference type="Proteomes" id="UP001595904">
    <property type="component" value="Unassembled WGS sequence"/>
</dbReference>
<comment type="caution">
    <text evidence="2">The sequence shown here is derived from an EMBL/GenBank/DDBJ whole genome shotgun (WGS) entry which is preliminary data.</text>
</comment>
<sequence length="360" mass="38197">MTPALRAAVEKYLIDPSQEGAWQALAFVDLDACDNAAGMGSPPLASVDLDGCGSTARMGLPPLVFIDLDVCDRSALAGSLPPFPVIGIGDPDHPLSVTLDAVLESPVDAEALIKQVERAPRAAAVTVQLLRTAEALPLDRALVLESLAYGLLQGSEEYAAWLSARRPAEPNPDGRVVVERRDAVLHVTLDRPRARNAINRVVRDQLYEAFTVAAADPEIRSVKLRSVGEAFSAGGDLEEFGTTRDPATAHLIRMHTLPALAVARRPEILDVHIQGACIGAGVEISAFAGRVTAASTAWFQLPELAMGLIPGAGGCVSVPRRIGRQRAALMILSGQRIDAQTALRWGLIDAIEDQPPVTTI</sequence>
<dbReference type="CDD" id="cd06558">
    <property type="entry name" value="crotonase-like"/>
    <property type="match status" value="1"/>
</dbReference>
<evidence type="ECO:0000313" key="3">
    <source>
        <dbReference type="Proteomes" id="UP001595904"/>
    </source>
</evidence>
<dbReference type="Gene3D" id="3.90.226.10">
    <property type="entry name" value="2-enoyl-CoA Hydratase, Chain A, domain 1"/>
    <property type="match status" value="1"/>
</dbReference>
<keyword evidence="3" id="KW-1185">Reference proteome</keyword>
<organism evidence="2 3">
    <name type="scientific">Steroidobacter flavus</name>
    <dbReference type="NCBI Taxonomy" id="1842136"/>
    <lineage>
        <taxon>Bacteria</taxon>
        <taxon>Pseudomonadati</taxon>
        <taxon>Pseudomonadota</taxon>
        <taxon>Gammaproteobacteria</taxon>
        <taxon>Steroidobacterales</taxon>
        <taxon>Steroidobacteraceae</taxon>
        <taxon>Steroidobacter</taxon>
    </lineage>
</organism>
<dbReference type="Pfam" id="PF00378">
    <property type="entry name" value="ECH_1"/>
    <property type="match status" value="1"/>
</dbReference>
<evidence type="ECO:0000313" key="2">
    <source>
        <dbReference type="EMBL" id="MFC4314586.1"/>
    </source>
</evidence>
<dbReference type="PANTHER" id="PTHR43802:SF1">
    <property type="entry name" value="IP11341P-RELATED"/>
    <property type="match status" value="1"/>
</dbReference>
<dbReference type="RefSeq" id="WP_380605877.1">
    <property type="nucleotide sequence ID" value="NZ_JBHSDU010000015.1"/>
</dbReference>
<dbReference type="InterPro" id="IPR029045">
    <property type="entry name" value="ClpP/crotonase-like_dom_sf"/>
</dbReference>
<protein>
    <submittedName>
        <fullName evidence="2">Enoyl-CoA hydratase/isomerase family protein</fullName>
    </submittedName>
</protein>
<proteinExistence type="inferred from homology"/>
<dbReference type="InterPro" id="IPR001753">
    <property type="entry name" value="Enoyl-CoA_hydra/iso"/>
</dbReference>
<dbReference type="PANTHER" id="PTHR43802">
    <property type="entry name" value="ENOYL-COA HYDRATASE"/>
    <property type="match status" value="1"/>
</dbReference>
<dbReference type="EMBL" id="JBHSDU010000015">
    <property type="protein sequence ID" value="MFC4314586.1"/>
    <property type="molecule type" value="Genomic_DNA"/>
</dbReference>
<name>A0ABV8T3M8_9GAMM</name>
<accession>A0ABV8T3M8</accession>
<gene>
    <name evidence="2" type="ORF">ACFPN2_36300</name>
</gene>
<reference evidence="3" key="1">
    <citation type="journal article" date="2019" name="Int. J. Syst. Evol. Microbiol.">
        <title>The Global Catalogue of Microorganisms (GCM) 10K type strain sequencing project: providing services to taxonomists for standard genome sequencing and annotation.</title>
        <authorList>
            <consortium name="The Broad Institute Genomics Platform"/>
            <consortium name="The Broad Institute Genome Sequencing Center for Infectious Disease"/>
            <person name="Wu L."/>
            <person name="Ma J."/>
        </authorList>
    </citation>
    <scope>NUCLEOTIDE SEQUENCE [LARGE SCALE GENOMIC DNA]</scope>
    <source>
        <strain evidence="3">CGMCC 1.10759</strain>
    </source>
</reference>
<comment type="similarity">
    <text evidence="1">Belongs to the enoyl-CoA hydratase/isomerase family.</text>
</comment>
<dbReference type="SUPFAM" id="SSF52096">
    <property type="entry name" value="ClpP/crotonase"/>
    <property type="match status" value="1"/>
</dbReference>